<dbReference type="STRING" id="641524.ADICYQ_3289"/>
<organism evidence="1 2">
    <name type="scientific">Cyclobacterium qasimii M12-11B</name>
    <dbReference type="NCBI Taxonomy" id="641524"/>
    <lineage>
        <taxon>Bacteria</taxon>
        <taxon>Pseudomonadati</taxon>
        <taxon>Bacteroidota</taxon>
        <taxon>Cytophagia</taxon>
        <taxon>Cytophagales</taxon>
        <taxon>Cyclobacteriaceae</taxon>
        <taxon>Cyclobacterium</taxon>
    </lineage>
</organism>
<comment type="caution">
    <text evidence="1">The sequence shown here is derived from an EMBL/GenBank/DDBJ whole genome shotgun (WGS) entry which is preliminary data.</text>
</comment>
<protein>
    <submittedName>
        <fullName evidence="1">Uncharacterized protein</fullName>
    </submittedName>
</protein>
<dbReference type="Proteomes" id="UP000014974">
    <property type="component" value="Unassembled WGS sequence"/>
</dbReference>
<name>S7WLN3_9BACT</name>
<evidence type="ECO:0000313" key="1">
    <source>
        <dbReference type="EMBL" id="EPR67649.1"/>
    </source>
</evidence>
<sequence length="46" mass="5364">MFTGNPLIELFSILRDKENFNGFSLSSAQLKSLEKKLSPFFQQQKR</sequence>
<gene>
    <name evidence="1" type="ORF">ADICYQ_3289</name>
</gene>
<dbReference type="AlphaFoldDB" id="S7WLN3"/>
<accession>S7WLN3</accession>
<proteinExistence type="predicted"/>
<evidence type="ECO:0000313" key="2">
    <source>
        <dbReference type="Proteomes" id="UP000014974"/>
    </source>
</evidence>
<reference evidence="1 2" key="1">
    <citation type="journal article" date="2013" name="Genome Announc.">
        <title>Draft Genome Sequence of Cyclobacterium qasimii Strain M12-11BT, Isolated from Arctic Marine Sediment.</title>
        <authorList>
            <person name="Shivaji S."/>
            <person name="Ara S."/>
            <person name="Singh A."/>
            <person name="Kumar Pinnaka A."/>
        </authorList>
    </citation>
    <scope>NUCLEOTIDE SEQUENCE [LARGE SCALE GENOMIC DNA]</scope>
    <source>
        <strain evidence="1 2">M12-11B</strain>
    </source>
</reference>
<dbReference type="EMBL" id="ATNM01000116">
    <property type="protein sequence ID" value="EPR67649.1"/>
    <property type="molecule type" value="Genomic_DNA"/>
</dbReference>